<accession>A0AA38X834</accession>
<evidence type="ECO:0000313" key="4">
    <source>
        <dbReference type="Proteomes" id="UP001172673"/>
    </source>
</evidence>
<reference evidence="3" key="1">
    <citation type="submission" date="2022-10" db="EMBL/GenBank/DDBJ databases">
        <title>Culturing micro-colonial fungi from biological soil crusts in the Mojave desert and describing Neophaeococcomyces mojavensis, and introducing the new genera and species Taxawa tesnikishii.</title>
        <authorList>
            <person name="Kurbessoian T."/>
            <person name="Stajich J.E."/>
        </authorList>
    </citation>
    <scope>NUCLEOTIDE SEQUENCE</scope>
    <source>
        <strain evidence="3">TK_41</strain>
    </source>
</reference>
<organism evidence="3 4">
    <name type="scientific">Cladophialophora chaetospira</name>
    <dbReference type="NCBI Taxonomy" id="386627"/>
    <lineage>
        <taxon>Eukaryota</taxon>
        <taxon>Fungi</taxon>
        <taxon>Dikarya</taxon>
        <taxon>Ascomycota</taxon>
        <taxon>Pezizomycotina</taxon>
        <taxon>Eurotiomycetes</taxon>
        <taxon>Chaetothyriomycetidae</taxon>
        <taxon>Chaetothyriales</taxon>
        <taxon>Herpotrichiellaceae</taxon>
        <taxon>Cladophialophora</taxon>
    </lineage>
</organism>
<feature type="coiled-coil region" evidence="1">
    <location>
        <begin position="140"/>
        <end position="181"/>
    </location>
</feature>
<feature type="region of interest" description="Disordered" evidence="2">
    <location>
        <begin position="331"/>
        <end position="350"/>
    </location>
</feature>
<comment type="caution">
    <text evidence="3">The sequence shown here is derived from an EMBL/GenBank/DDBJ whole genome shotgun (WGS) entry which is preliminary data.</text>
</comment>
<evidence type="ECO:0000313" key="3">
    <source>
        <dbReference type="EMBL" id="KAJ9608541.1"/>
    </source>
</evidence>
<evidence type="ECO:0000256" key="1">
    <source>
        <dbReference type="SAM" id="Coils"/>
    </source>
</evidence>
<evidence type="ECO:0000256" key="2">
    <source>
        <dbReference type="SAM" id="MobiDB-lite"/>
    </source>
</evidence>
<dbReference type="EMBL" id="JAPDRK010000010">
    <property type="protein sequence ID" value="KAJ9608541.1"/>
    <property type="molecule type" value="Genomic_DNA"/>
</dbReference>
<keyword evidence="1" id="KW-0175">Coiled coil</keyword>
<name>A0AA38X834_9EURO</name>
<proteinExistence type="predicted"/>
<feature type="compositionally biased region" description="Low complexity" evidence="2">
    <location>
        <begin position="339"/>
        <end position="350"/>
    </location>
</feature>
<dbReference type="AlphaFoldDB" id="A0AA38X834"/>
<dbReference type="Proteomes" id="UP001172673">
    <property type="component" value="Unassembled WGS sequence"/>
</dbReference>
<keyword evidence="4" id="KW-1185">Reference proteome</keyword>
<protein>
    <submittedName>
        <fullName evidence="3">Uncharacterized protein</fullName>
    </submittedName>
</protein>
<sequence length="454" mass="51282">MPRQRTTTLSKRRLQGYTRDQLFSEIDSITSTPHLDISWGSIFSGHLASPVLDDLSDLQRALEDVRNDKLIDCVLALRSALESAHECTTMPLRRNTRRKQRSRFEIRGTTREVWLRARERRTHVILQSSSWSGAQHGNDDDAIRQKLQDAQDLAAKYRDENEALRVRLQNREQESEQHEHQLWMTKADLQQMAIAHEKTNTELINSRQQVKVQEMALGRLQTDLDRALETETFNQSALHEKGIEMWQTETALTTMTESLQLCEAQRDELRAQRDGLEMALRIAKNDWKNAQCQLAEALSAVSQQQRNSSEVPGGVGADAITCWTDETFTSDNTSPSPCSSAQGSASLHSSPISEYTQNVQVCQGSEHPIYVTNSHEMNGDKISMAAGLPPQCCDEAPVARTNAGCELCPDHCEQFTWYSQAEMGRHRRPGVTPCPACNGPRCESAELLSQFWMN</sequence>
<gene>
    <name evidence="3" type="ORF">H2200_007529</name>
</gene>
<feature type="coiled-coil region" evidence="1">
    <location>
        <begin position="252"/>
        <end position="286"/>
    </location>
</feature>